<dbReference type="Proteomes" id="UP001189429">
    <property type="component" value="Unassembled WGS sequence"/>
</dbReference>
<name>A0ABN9S4G6_9DINO</name>
<dbReference type="EMBL" id="CAUYUJ010009091">
    <property type="protein sequence ID" value="CAK0825823.1"/>
    <property type="molecule type" value="Genomic_DNA"/>
</dbReference>
<evidence type="ECO:0000313" key="3">
    <source>
        <dbReference type="Proteomes" id="UP001189429"/>
    </source>
</evidence>
<accession>A0ABN9S4G6</accession>
<proteinExistence type="predicted"/>
<comment type="caution">
    <text evidence="2">The sequence shown here is derived from an EMBL/GenBank/DDBJ whole genome shotgun (WGS) entry which is preliminary data.</text>
</comment>
<keyword evidence="3" id="KW-1185">Reference proteome</keyword>
<reference evidence="2" key="1">
    <citation type="submission" date="2023-10" db="EMBL/GenBank/DDBJ databases">
        <authorList>
            <person name="Chen Y."/>
            <person name="Shah S."/>
            <person name="Dougan E. K."/>
            <person name="Thang M."/>
            <person name="Chan C."/>
        </authorList>
    </citation>
    <scope>NUCLEOTIDE SEQUENCE [LARGE SCALE GENOMIC DNA]</scope>
</reference>
<feature type="region of interest" description="Disordered" evidence="1">
    <location>
        <begin position="246"/>
        <end position="279"/>
    </location>
</feature>
<evidence type="ECO:0000313" key="2">
    <source>
        <dbReference type="EMBL" id="CAK0825823.1"/>
    </source>
</evidence>
<evidence type="ECO:0000256" key="1">
    <source>
        <dbReference type="SAM" id="MobiDB-lite"/>
    </source>
</evidence>
<protein>
    <submittedName>
        <fullName evidence="2">Uncharacterized protein</fullName>
    </submittedName>
</protein>
<gene>
    <name evidence="2" type="ORF">PCOR1329_LOCUS25852</name>
</gene>
<feature type="compositionally biased region" description="Low complexity" evidence="1">
    <location>
        <begin position="261"/>
        <end position="279"/>
    </location>
</feature>
<organism evidence="2 3">
    <name type="scientific">Prorocentrum cordatum</name>
    <dbReference type="NCBI Taxonomy" id="2364126"/>
    <lineage>
        <taxon>Eukaryota</taxon>
        <taxon>Sar</taxon>
        <taxon>Alveolata</taxon>
        <taxon>Dinophyceae</taxon>
        <taxon>Prorocentrales</taxon>
        <taxon>Prorocentraceae</taxon>
        <taxon>Prorocentrum</taxon>
    </lineage>
</organism>
<sequence>MRGAAGGGQRAAVAAAAAACVRVAAEVLQGIAEPSDVQVETKERMKAIEPVIQKHVQAGGRGVRASIPGSGRKLRNQASHHRFGAGPGAWREAFPPTEQDNADKCKEVLGSDSQEKIEDTQVFEEKEVAAIMRPPITKHVERFAHGPKVEADVSSTHLVEKDLLVPKKAEEKVEVPMLAHVEKDTDVQKAEHSDPSADKVCDDLVMNVAGLGNSEEVPKFLLGLPLRAQEIAMEAMKDAEARHRARIGDGWSGRGARRPGRGPVLGSSGRSVSSSTAAG</sequence>